<accession>A0AAV1LG33</accession>
<organism evidence="3 4">
    <name type="scientific">Parnassius mnemosyne</name>
    <name type="common">clouded apollo</name>
    <dbReference type="NCBI Taxonomy" id="213953"/>
    <lineage>
        <taxon>Eukaryota</taxon>
        <taxon>Metazoa</taxon>
        <taxon>Ecdysozoa</taxon>
        <taxon>Arthropoda</taxon>
        <taxon>Hexapoda</taxon>
        <taxon>Insecta</taxon>
        <taxon>Pterygota</taxon>
        <taxon>Neoptera</taxon>
        <taxon>Endopterygota</taxon>
        <taxon>Lepidoptera</taxon>
        <taxon>Glossata</taxon>
        <taxon>Ditrysia</taxon>
        <taxon>Papilionoidea</taxon>
        <taxon>Papilionidae</taxon>
        <taxon>Parnassiinae</taxon>
        <taxon>Parnassini</taxon>
        <taxon>Parnassius</taxon>
        <taxon>Driopa</taxon>
    </lineage>
</organism>
<evidence type="ECO:0000256" key="1">
    <source>
        <dbReference type="SAM" id="Phobius"/>
    </source>
</evidence>
<keyword evidence="1" id="KW-0472">Membrane</keyword>
<evidence type="ECO:0000313" key="4">
    <source>
        <dbReference type="Proteomes" id="UP001314205"/>
    </source>
</evidence>
<keyword evidence="1" id="KW-0812">Transmembrane</keyword>
<dbReference type="AlphaFoldDB" id="A0AAV1LG33"/>
<dbReference type="EMBL" id="CAVLGL010000088">
    <property type="protein sequence ID" value="CAK1593017.1"/>
    <property type="molecule type" value="Genomic_DNA"/>
</dbReference>
<reference evidence="3 4" key="1">
    <citation type="submission" date="2023-11" db="EMBL/GenBank/DDBJ databases">
        <authorList>
            <person name="Hedman E."/>
            <person name="Englund M."/>
            <person name="Stromberg M."/>
            <person name="Nyberg Akerstrom W."/>
            <person name="Nylinder S."/>
            <person name="Jareborg N."/>
            <person name="Kallberg Y."/>
            <person name="Kronander E."/>
        </authorList>
    </citation>
    <scope>NUCLEOTIDE SEQUENCE [LARGE SCALE GENOMIC DNA]</scope>
</reference>
<keyword evidence="4" id="KW-1185">Reference proteome</keyword>
<protein>
    <recommendedName>
        <fullName evidence="2">Reverse transcriptase domain-containing protein</fullName>
    </recommendedName>
</protein>
<feature type="transmembrane region" description="Helical" evidence="1">
    <location>
        <begin position="174"/>
        <end position="195"/>
    </location>
</feature>
<dbReference type="PANTHER" id="PTHR19446">
    <property type="entry name" value="REVERSE TRANSCRIPTASES"/>
    <property type="match status" value="1"/>
</dbReference>
<evidence type="ECO:0000259" key="2">
    <source>
        <dbReference type="Pfam" id="PF00078"/>
    </source>
</evidence>
<name>A0AAV1LG33_9NEOP</name>
<sequence length="221" mass="25357">MNCDTENNNCIINSVYIDNVKVEKYLKNLDINKDTGPDGIHPIFLRQCSKHLAAPLSLLFNISLRQGVMPLLWKQSIVVPIFKSGDKHNIANYRRISKLSVIPKLFEKIIYDSLFPVIKPQIVSSQHGFIPGRSTETNLCEFQDETLEAMERGYQVDAVYTDFSKAFDKISHNLMIAKLVNVVVILVVVYIFNYYSASQRRIKFLVFLILCLSKSKLAYIF</sequence>
<dbReference type="InterPro" id="IPR000477">
    <property type="entry name" value="RT_dom"/>
</dbReference>
<dbReference type="Proteomes" id="UP001314205">
    <property type="component" value="Unassembled WGS sequence"/>
</dbReference>
<comment type="caution">
    <text evidence="3">The sequence shown here is derived from an EMBL/GenBank/DDBJ whole genome shotgun (WGS) entry which is preliminary data.</text>
</comment>
<proteinExistence type="predicted"/>
<keyword evidence="1" id="KW-1133">Transmembrane helix</keyword>
<gene>
    <name evidence="3" type="ORF">PARMNEM_LOCUS12865</name>
</gene>
<evidence type="ECO:0000313" key="3">
    <source>
        <dbReference type="EMBL" id="CAK1593017.1"/>
    </source>
</evidence>
<dbReference type="Pfam" id="PF00078">
    <property type="entry name" value="RVT_1"/>
    <property type="match status" value="1"/>
</dbReference>
<feature type="domain" description="Reverse transcriptase" evidence="2">
    <location>
        <begin position="87"/>
        <end position="184"/>
    </location>
</feature>